<name>A0ABT1SJH6_9FIRM</name>
<sequence length="156" mass="16922">MFHLFKKESICVQAPISGTVIALEQVNDPTFAQKLMGDGLAIKPSDHTVCAPIEGELILVADTLHAFGIRAKDGTELLIHIGIDTVMLKGSGFQQLHQQGETIKAQEPIITFSETYLHQKDLDLTTIVIATNAGSKVLGNMREGTIHTGDLLFSLK</sequence>
<evidence type="ECO:0000313" key="8">
    <source>
        <dbReference type="EMBL" id="MCQ5121363.1"/>
    </source>
</evidence>
<keyword evidence="3 8" id="KW-0762">Sugar transport</keyword>
<dbReference type="InterPro" id="IPR011055">
    <property type="entry name" value="Dup_hybrid_motif"/>
</dbReference>
<dbReference type="PANTHER" id="PTHR45008">
    <property type="entry name" value="PTS SYSTEM GLUCOSE-SPECIFIC EIIA COMPONENT"/>
    <property type="match status" value="1"/>
</dbReference>
<comment type="subcellular location">
    <subcellularLocation>
        <location evidence="1">Cytoplasm</location>
    </subcellularLocation>
</comment>
<evidence type="ECO:0000313" key="9">
    <source>
        <dbReference type="Proteomes" id="UP001524435"/>
    </source>
</evidence>
<protein>
    <submittedName>
        <fullName evidence="8">PTS glucose transporter subunit IIA</fullName>
    </submittedName>
</protein>
<evidence type="ECO:0000256" key="2">
    <source>
        <dbReference type="ARBA" id="ARBA00022448"/>
    </source>
</evidence>
<dbReference type="RefSeq" id="WP_256197511.1">
    <property type="nucleotide sequence ID" value="NZ_CALVCM010000004.1"/>
</dbReference>
<organism evidence="8 9">
    <name type="scientific">Massilicoli timonensis</name>
    <dbReference type="NCBI Taxonomy" id="2015901"/>
    <lineage>
        <taxon>Bacteria</taxon>
        <taxon>Bacillati</taxon>
        <taxon>Bacillota</taxon>
        <taxon>Erysipelotrichia</taxon>
        <taxon>Erysipelotrichales</taxon>
        <taxon>Erysipelotrichaceae</taxon>
        <taxon>Massilicoli</taxon>
    </lineage>
</organism>
<reference evidence="8 9" key="1">
    <citation type="submission" date="2022-06" db="EMBL/GenBank/DDBJ databases">
        <title>Isolation of gut microbiota from human fecal samples.</title>
        <authorList>
            <person name="Pamer E.G."/>
            <person name="Barat B."/>
            <person name="Waligurski E."/>
            <person name="Medina S."/>
            <person name="Paddock L."/>
            <person name="Mostad J."/>
        </authorList>
    </citation>
    <scope>NUCLEOTIDE SEQUENCE [LARGE SCALE GENOMIC DNA]</scope>
    <source>
        <strain evidence="8 9">DFI.6.1</strain>
    </source>
</reference>
<evidence type="ECO:0000256" key="5">
    <source>
        <dbReference type="ARBA" id="ARBA00022683"/>
    </source>
</evidence>
<accession>A0ABT1SJH6</accession>
<evidence type="ECO:0000256" key="6">
    <source>
        <dbReference type="ARBA" id="ARBA00022777"/>
    </source>
</evidence>
<evidence type="ECO:0000256" key="3">
    <source>
        <dbReference type="ARBA" id="ARBA00022597"/>
    </source>
</evidence>
<dbReference type="Gene3D" id="2.70.70.10">
    <property type="entry name" value="Glucose Permease (Domain IIA)"/>
    <property type="match status" value="1"/>
</dbReference>
<keyword evidence="4" id="KW-0808">Transferase</keyword>
<dbReference type="EMBL" id="JANGCH010000003">
    <property type="protein sequence ID" value="MCQ5121363.1"/>
    <property type="molecule type" value="Genomic_DNA"/>
</dbReference>
<keyword evidence="5" id="KW-0598">Phosphotransferase system</keyword>
<evidence type="ECO:0000259" key="7">
    <source>
        <dbReference type="PROSITE" id="PS51093"/>
    </source>
</evidence>
<gene>
    <name evidence="8" type="ORF">NE663_03710</name>
</gene>
<evidence type="ECO:0000256" key="4">
    <source>
        <dbReference type="ARBA" id="ARBA00022679"/>
    </source>
</evidence>
<comment type="caution">
    <text evidence="8">The sequence shown here is derived from an EMBL/GenBank/DDBJ whole genome shotgun (WGS) entry which is preliminary data.</text>
</comment>
<keyword evidence="6" id="KW-0418">Kinase</keyword>
<dbReference type="SUPFAM" id="SSF51261">
    <property type="entry name" value="Duplicated hybrid motif"/>
    <property type="match status" value="1"/>
</dbReference>
<dbReference type="InterPro" id="IPR001127">
    <property type="entry name" value="PTS_EIIA_1_perm"/>
</dbReference>
<dbReference type="PROSITE" id="PS00371">
    <property type="entry name" value="PTS_EIIA_TYPE_1_HIS"/>
    <property type="match status" value="1"/>
</dbReference>
<keyword evidence="9" id="KW-1185">Reference proteome</keyword>
<dbReference type="Pfam" id="PF00358">
    <property type="entry name" value="PTS_EIIA_1"/>
    <property type="match status" value="1"/>
</dbReference>
<feature type="domain" description="PTS EIIA type-1" evidence="7">
    <location>
        <begin position="28"/>
        <end position="132"/>
    </location>
</feature>
<dbReference type="PROSITE" id="PS51093">
    <property type="entry name" value="PTS_EIIA_TYPE_1"/>
    <property type="match status" value="1"/>
</dbReference>
<dbReference type="InterPro" id="IPR050890">
    <property type="entry name" value="PTS_EIIA_component"/>
</dbReference>
<dbReference type="Proteomes" id="UP001524435">
    <property type="component" value="Unassembled WGS sequence"/>
</dbReference>
<dbReference type="NCBIfam" id="TIGR00830">
    <property type="entry name" value="PTBA"/>
    <property type="match status" value="1"/>
</dbReference>
<keyword evidence="2" id="KW-0813">Transport</keyword>
<evidence type="ECO:0000256" key="1">
    <source>
        <dbReference type="ARBA" id="ARBA00004496"/>
    </source>
</evidence>
<proteinExistence type="predicted"/>
<dbReference type="PANTHER" id="PTHR45008:SF1">
    <property type="entry name" value="PTS SYSTEM GLUCOSE-SPECIFIC EIIA COMPONENT"/>
    <property type="match status" value="1"/>
</dbReference>